<proteinExistence type="predicted"/>
<keyword evidence="2" id="KW-1185">Reference proteome</keyword>
<reference evidence="2" key="1">
    <citation type="journal article" date="2019" name="Int. J. Syst. Evol. Microbiol.">
        <title>The Global Catalogue of Microorganisms (GCM) 10K type strain sequencing project: providing services to taxonomists for standard genome sequencing and annotation.</title>
        <authorList>
            <consortium name="The Broad Institute Genomics Platform"/>
            <consortium name="The Broad Institute Genome Sequencing Center for Infectious Disease"/>
            <person name="Wu L."/>
            <person name="Ma J."/>
        </authorList>
    </citation>
    <scope>NUCLEOTIDE SEQUENCE [LARGE SCALE GENOMIC DNA]</scope>
    <source>
        <strain evidence="2">CGMCC 4.1622</strain>
    </source>
</reference>
<dbReference type="RefSeq" id="WP_346141358.1">
    <property type="nucleotide sequence ID" value="NZ_BAAAUA010000004.1"/>
</dbReference>
<protein>
    <submittedName>
        <fullName evidence="1">Uncharacterized protein</fullName>
    </submittedName>
</protein>
<accession>A0ABW0V3Q5</accession>
<gene>
    <name evidence="1" type="ORF">ACFPZF_03820</name>
</gene>
<sequence length="173" mass="17734">MADGAGGGGAGGRGGVAPMVWAFVVRDEGEDAVAEAVVEVDASSHAALLEDAYDSGFTVAAGNPPVTTAVAHVEVDPFGEARLTYLVLGARQVWMPVPAASVPPRWLAAARTVGRVAVLIVPPDTWPRDLPDREPEVRTAVFVAGLAQARASGLAMHGSALLFAESAAEGRPE</sequence>
<dbReference type="EMBL" id="JBHSOC010000004">
    <property type="protein sequence ID" value="MFC5640482.1"/>
    <property type="molecule type" value="Genomic_DNA"/>
</dbReference>
<name>A0ABW0V3Q5_9ACTN</name>
<evidence type="ECO:0000313" key="1">
    <source>
        <dbReference type="EMBL" id="MFC5640482.1"/>
    </source>
</evidence>
<evidence type="ECO:0000313" key="2">
    <source>
        <dbReference type="Proteomes" id="UP001596066"/>
    </source>
</evidence>
<dbReference type="Proteomes" id="UP001596066">
    <property type="component" value="Unassembled WGS sequence"/>
</dbReference>
<organism evidence="1 2">
    <name type="scientific">Kitasatospora cinereorecta</name>
    <dbReference type="NCBI Taxonomy" id="285560"/>
    <lineage>
        <taxon>Bacteria</taxon>
        <taxon>Bacillati</taxon>
        <taxon>Actinomycetota</taxon>
        <taxon>Actinomycetes</taxon>
        <taxon>Kitasatosporales</taxon>
        <taxon>Streptomycetaceae</taxon>
        <taxon>Kitasatospora</taxon>
    </lineage>
</organism>
<comment type="caution">
    <text evidence="1">The sequence shown here is derived from an EMBL/GenBank/DDBJ whole genome shotgun (WGS) entry which is preliminary data.</text>
</comment>